<protein>
    <submittedName>
        <fullName evidence="1">Uncharacterized protein</fullName>
    </submittedName>
</protein>
<dbReference type="Proteomes" id="UP000693946">
    <property type="component" value="Linkage Group LG16"/>
</dbReference>
<name>A0AAV6RYZ2_SOLSE</name>
<comment type="caution">
    <text evidence="1">The sequence shown here is derived from an EMBL/GenBank/DDBJ whole genome shotgun (WGS) entry which is preliminary data.</text>
</comment>
<evidence type="ECO:0000313" key="1">
    <source>
        <dbReference type="EMBL" id="KAG7510442.1"/>
    </source>
</evidence>
<evidence type="ECO:0000313" key="2">
    <source>
        <dbReference type="Proteomes" id="UP000693946"/>
    </source>
</evidence>
<organism evidence="1 2">
    <name type="scientific">Solea senegalensis</name>
    <name type="common">Senegalese sole</name>
    <dbReference type="NCBI Taxonomy" id="28829"/>
    <lineage>
        <taxon>Eukaryota</taxon>
        <taxon>Metazoa</taxon>
        <taxon>Chordata</taxon>
        <taxon>Craniata</taxon>
        <taxon>Vertebrata</taxon>
        <taxon>Euteleostomi</taxon>
        <taxon>Actinopterygii</taxon>
        <taxon>Neopterygii</taxon>
        <taxon>Teleostei</taxon>
        <taxon>Neoteleostei</taxon>
        <taxon>Acanthomorphata</taxon>
        <taxon>Carangaria</taxon>
        <taxon>Pleuronectiformes</taxon>
        <taxon>Pleuronectoidei</taxon>
        <taxon>Soleidae</taxon>
        <taxon>Solea</taxon>
    </lineage>
</organism>
<proteinExistence type="predicted"/>
<reference evidence="1 2" key="1">
    <citation type="journal article" date="2021" name="Sci. Rep.">
        <title>Chromosome anchoring in Senegalese sole (Solea senegalensis) reveals sex-associated markers and genome rearrangements in flatfish.</title>
        <authorList>
            <person name="Guerrero-Cozar I."/>
            <person name="Gomez-Garrido J."/>
            <person name="Berbel C."/>
            <person name="Martinez-Blanch J.F."/>
            <person name="Alioto T."/>
            <person name="Claros M.G."/>
            <person name="Gagnaire P.A."/>
            <person name="Manchado M."/>
        </authorList>
    </citation>
    <scope>NUCLEOTIDE SEQUENCE [LARGE SCALE GENOMIC DNA]</scope>
    <source>
        <strain evidence="1">Sse05_10M</strain>
    </source>
</reference>
<accession>A0AAV6RYZ2</accession>
<dbReference type="EMBL" id="JAGKHQ010000008">
    <property type="protein sequence ID" value="KAG7510442.1"/>
    <property type="molecule type" value="Genomic_DNA"/>
</dbReference>
<dbReference type="AlphaFoldDB" id="A0AAV6RYZ2"/>
<keyword evidence="2" id="KW-1185">Reference proteome</keyword>
<gene>
    <name evidence="1" type="ORF">JOB18_021570</name>
</gene>
<sequence length="49" mass="5599">MWMNLSSPRRSQQQLVDLPRRLCDSVVEPLRNLQTPIAPLQFPNPSPAT</sequence>